<sequence length="230" mass="24269">MQISVRQVLADNDYPGRGLLVARTPADGLCIVYFMTGRSAASRERTLVLDGASLYARPRGVTEHDPLRHYRAATIGPAWCVVGNGDQVDTVITRLATMEPATAVQGIAYEPDPPLRTPRITVVASRTAGGPMLIAGSRASVLAPEQTYVSTLTVGDVAVGSGILTTTYLSQDRHVVSTHQPPSEVTVAATDAETLLELVWSSLADDLRVAAAVVLPTAAEPLVADLLRSA</sequence>
<dbReference type="AlphaFoldDB" id="A0A7Y9I225"/>
<proteinExistence type="predicted"/>
<feature type="domain" description="Inosine monophosphate cyclohydrolase-like" evidence="1">
    <location>
        <begin position="14"/>
        <end position="215"/>
    </location>
</feature>
<dbReference type="SUPFAM" id="SSF75569">
    <property type="entry name" value="Archaeal IMP cyclohydrolase PurO"/>
    <property type="match status" value="1"/>
</dbReference>
<gene>
    <name evidence="2" type="ORF">BKA15_000026</name>
</gene>
<dbReference type="InterPro" id="IPR020600">
    <property type="entry name" value="IMP_cyclohydrolase-like"/>
</dbReference>
<reference evidence="2 3" key="1">
    <citation type="submission" date="2020-07" db="EMBL/GenBank/DDBJ databases">
        <title>Sequencing the genomes of 1000 actinobacteria strains.</title>
        <authorList>
            <person name="Klenk H.-P."/>
        </authorList>
    </citation>
    <scope>NUCLEOTIDE SEQUENCE [LARGE SCALE GENOMIC DNA]</scope>
    <source>
        <strain evidence="2 3">DSM 22083</strain>
    </source>
</reference>
<protein>
    <submittedName>
        <fullName evidence="2">IMP cyclohydrolase</fullName>
    </submittedName>
</protein>
<keyword evidence="3" id="KW-1185">Reference proteome</keyword>
<dbReference type="Proteomes" id="UP000569914">
    <property type="component" value="Unassembled WGS sequence"/>
</dbReference>
<dbReference type="InterPro" id="IPR036795">
    <property type="entry name" value="IMP_cyclohydrolase-like_sf"/>
</dbReference>
<dbReference type="GO" id="GO:0006188">
    <property type="term" value="P:IMP biosynthetic process"/>
    <property type="evidence" value="ECO:0007669"/>
    <property type="project" value="InterPro"/>
</dbReference>
<dbReference type="Pfam" id="PF07826">
    <property type="entry name" value="IMP_cyclohyd"/>
    <property type="match status" value="1"/>
</dbReference>
<organism evidence="2 3">
    <name type="scientific">Microlunatus parietis</name>
    <dbReference type="NCBI Taxonomy" id="682979"/>
    <lineage>
        <taxon>Bacteria</taxon>
        <taxon>Bacillati</taxon>
        <taxon>Actinomycetota</taxon>
        <taxon>Actinomycetes</taxon>
        <taxon>Propionibacteriales</taxon>
        <taxon>Propionibacteriaceae</taxon>
        <taxon>Microlunatus</taxon>
    </lineage>
</organism>
<dbReference type="RefSeq" id="WP_179747586.1">
    <property type="nucleotide sequence ID" value="NZ_JACCBU010000001.1"/>
</dbReference>
<evidence type="ECO:0000313" key="2">
    <source>
        <dbReference type="EMBL" id="NYE68697.1"/>
    </source>
</evidence>
<keyword evidence="2" id="KW-0378">Hydrolase</keyword>
<comment type="caution">
    <text evidence="2">The sequence shown here is derived from an EMBL/GenBank/DDBJ whole genome shotgun (WGS) entry which is preliminary data.</text>
</comment>
<accession>A0A7Y9I225</accession>
<dbReference type="GO" id="GO:0003937">
    <property type="term" value="F:IMP cyclohydrolase activity"/>
    <property type="evidence" value="ECO:0007669"/>
    <property type="project" value="InterPro"/>
</dbReference>
<evidence type="ECO:0000259" key="1">
    <source>
        <dbReference type="Pfam" id="PF07826"/>
    </source>
</evidence>
<name>A0A7Y9I225_9ACTN</name>
<evidence type="ECO:0000313" key="3">
    <source>
        <dbReference type="Proteomes" id="UP000569914"/>
    </source>
</evidence>
<dbReference type="Gene3D" id="3.60.20.20">
    <property type="entry name" value="Inosine monophosphate cyclohydrolase-like"/>
    <property type="match status" value="1"/>
</dbReference>
<dbReference type="EMBL" id="JACCBU010000001">
    <property type="protein sequence ID" value="NYE68697.1"/>
    <property type="molecule type" value="Genomic_DNA"/>
</dbReference>